<dbReference type="RefSeq" id="WP_132088501.1">
    <property type="nucleotide sequence ID" value="NZ_JANKAQ010000001.1"/>
</dbReference>
<dbReference type="AlphaFoldDB" id="A0A4R2LD20"/>
<dbReference type="GO" id="GO:0016787">
    <property type="term" value="F:hydrolase activity"/>
    <property type="evidence" value="ECO:0007669"/>
    <property type="project" value="UniProtKB-KW"/>
</dbReference>
<evidence type="ECO:0000313" key="3">
    <source>
        <dbReference type="Proteomes" id="UP000295711"/>
    </source>
</evidence>
<reference evidence="2 3" key="1">
    <citation type="submission" date="2019-03" db="EMBL/GenBank/DDBJ databases">
        <title>Genomic Encyclopedia of Type Strains, Phase IV (KMG-IV): sequencing the most valuable type-strain genomes for metagenomic binning, comparative biology and taxonomic classification.</title>
        <authorList>
            <person name="Goeker M."/>
        </authorList>
    </citation>
    <scope>NUCLEOTIDE SEQUENCE [LARGE SCALE GENOMIC DNA]</scope>
    <source>
        <strain evidence="2 3">DSM 28559</strain>
    </source>
</reference>
<dbReference type="InterPro" id="IPR036866">
    <property type="entry name" value="RibonucZ/Hydroxyglut_hydro"/>
</dbReference>
<comment type="caution">
    <text evidence="2">The sequence shown here is derived from an EMBL/GenBank/DDBJ whole genome shotgun (WGS) entry which is preliminary data.</text>
</comment>
<dbReference type="InterPro" id="IPR050855">
    <property type="entry name" value="NDM-1-like"/>
</dbReference>
<dbReference type="EMBL" id="SLXA01000002">
    <property type="protein sequence ID" value="TCO85760.1"/>
    <property type="molecule type" value="Genomic_DNA"/>
</dbReference>
<keyword evidence="3" id="KW-1185">Reference proteome</keyword>
<dbReference type="SUPFAM" id="SSF56281">
    <property type="entry name" value="Metallo-hydrolase/oxidoreductase"/>
    <property type="match status" value="1"/>
</dbReference>
<protein>
    <submittedName>
        <fullName evidence="2">Glyoxylase-like metal-dependent hydrolase (Beta-lactamase superfamily II)</fullName>
    </submittedName>
</protein>
<dbReference type="Pfam" id="PF00753">
    <property type="entry name" value="Lactamase_B"/>
    <property type="match status" value="1"/>
</dbReference>
<proteinExistence type="predicted"/>
<accession>A0A4R2LD20</accession>
<dbReference type="SMART" id="SM00849">
    <property type="entry name" value="Lactamase_B"/>
    <property type="match status" value="1"/>
</dbReference>
<dbReference type="Gene3D" id="3.60.15.10">
    <property type="entry name" value="Ribonuclease Z/Hydroxyacylglutathione hydrolase-like"/>
    <property type="match status" value="1"/>
</dbReference>
<gene>
    <name evidence="2" type="ORF">EV212_10275</name>
</gene>
<dbReference type="OrthoDB" id="9761531at2"/>
<feature type="domain" description="Metallo-beta-lactamase" evidence="1">
    <location>
        <begin position="22"/>
        <end position="233"/>
    </location>
</feature>
<sequence length="297" mass="34426">MQEYFKINQMAEGIYQIYEPGGVGSSLIVGKRQAMLIDTGYGFADISKAVRTVTDLPLRVVNTHGHTDHAGGNRYFNKVWMNPADKATYKEYQNHQKPLVAARFESVRKAAGKGPIWPEDFDRLAWYAAGTKEFCWLINGQTFDLDAPEERCNQTFDFDEASEENHLIEAIFIPGHTVGSVMFFDWKNHILFPGDDLDYSLWMHFKTSAPLYTYQKRLQQLEQYRIEAILPSHRKQLLSPWIIKRMPEAIEHLSVEKSRRFFHPRTGEPGYLYKEILNGESPDGLDMIYITYQINNM</sequence>
<keyword evidence="2" id="KW-0378">Hydrolase</keyword>
<name>A0A4R2LD20_9FIRM</name>
<organism evidence="2 3">
    <name type="scientific">Frisingicoccus caecimuris</name>
    <dbReference type="NCBI Taxonomy" id="1796636"/>
    <lineage>
        <taxon>Bacteria</taxon>
        <taxon>Bacillati</taxon>
        <taxon>Bacillota</taxon>
        <taxon>Clostridia</taxon>
        <taxon>Lachnospirales</taxon>
        <taxon>Lachnospiraceae</taxon>
        <taxon>Frisingicoccus</taxon>
    </lineage>
</organism>
<dbReference type="PANTHER" id="PTHR42951">
    <property type="entry name" value="METALLO-BETA-LACTAMASE DOMAIN-CONTAINING"/>
    <property type="match status" value="1"/>
</dbReference>
<evidence type="ECO:0000313" key="2">
    <source>
        <dbReference type="EMBL" id="TCO85760.1"/>
    </source>
</evidence>
<dbReference type="InterPro" id="IPR001279">
    <property type="entry name" value="Metallo-B-lactamas"/>
</dbReference>
<dbReference type="Proteomes" id="UP000295711">
    <property type="component" value="Unassembled WGS sequence"/>
</dbReference>
<dbReference type="PANTHER" id="PTHR42951:SF22">
    <property type="entry name" value="METALLO BETA-LACTAMASE SUPERFAMILY LIPOPROTEIN"/>
    <property type="match status" value="1"/>
</dbReference>
<evidence type="ECO:0000259" key="1">
    <source>
        <dbReference type="SMART" id="SM00849"/>
    </source>
</evidence>